<evidence type="ECO:0000256" key="5">
    <source>
        <dbReference type="ARBA" id="ARBA00030303"/>
    </source>
</evidence>
<evidence type="ECO:0000313" key="8">
    <source>
        <dbReference type="EMBL" id="WAA08682.1"/>
    </source>
</evidence>
<reference evidence="8" key="1">
    <citation type="submission" date="2022-09" db="EMBL/GenBank/DDBJ databases">
        <title>Complete Genomes of Fervidibacillus albus and Fervidibacillus halotolerans isolated from tidal flat sediments.</title>
        <authorList>
            <person name="Kwon K.K."/>
            <person name="Yang S.-H."/>
            <person name="Park M.J."/>
            <person name="Oh H.-M."/>
        </authorList>
    </citation>
    <scope>NUCLEOTIDE SEQUENCE</scope>
    <source>
        <strain evidence="8">MEBiC13591</strain>
    </source>
</reference>
<dbReference type="Pfam" id="PF13416">
    <property type="entry name" value="SBP_bac_8"/>
    <property type="match status" value="1"/>
</dbReference>
<dbReference type="GO" id="GO:0055052">
    <property type="term" value="C:ATP-binding cassette (ABC) transporter complex, substrate-binding subunit-containing"/>
    <property type="evidence" value="ECO:0007669"/>
    <property type="project" value="TreeGrafter"/>
</dbReference>
<evidence type="ECO:0000313" key="9">
    <source>
        <dbReference type="Proteomes" id="UP001164718"/>
    </source>
</evidence>
<keyword evidence="6" id="KW-0472">Membrane</keyword>
<gene>
    <name evidence="8" type="ORF">OE104_08490</name>
</gene>
<keyword evidence="2 6" id="KW-0813">Transport</keyword>
<organism evidence="8 9">
    <name type="scientific">Fervidibacillus albus</name>
    <dbReference type="NCBI Taxonomy" id="2980026"/>
    <lineage>
        <taxon>Bacteria</taxon>
        <taxon>Bacillati</taxon>
        <taxon>Bacillota</taxon>
        <taxon>Bacilli</taxon>
        <taxon>Bacillales</taxon>
        <taxon>Bacillaceae</taxon>
        <taxon>Fervidibacillus</taxon>
    </lineage>
</organism>
<keyword evidence="9" id="KW-1185">Reference proteome</keyword>
<keyword evidence="6" id="KW-0449">Lipoprotein</keyword>
<evidence type="ECO:0000256" key="6">
    <source>
        <dbReference type="RuleBase" id="RU365005"/>
    </source>
</evidence>
<keyword evidence="4 6" id="KW-0732">Signal</keyword>
<dbReference type="Gene3D" id="3.40.190.10">
    <property type="entry name" value="Periplasmic binding protein-like II"/>
    <property type="match status" value="2"/>
</dbReference>
<protein>
    <recommendedName>
        <fullName evidence="5 6">Maltodextrin-binding protein</fullName>
    </recommendedName>
</protein>
<evidence type="ECO:0000256" key="3">
    <source>
        <dbReference type="ARBA" id="ARBA00022597"/>
    </source>
</evidence>
<dbReference type="SUPFAM" id="SSF53850">
    <property type="entry name" value="Periplasmic binding protein-like II"/>
    <property type="match status" value="1"/>
</dbReference>
<dbReference type="AlphaFoldDB" id="A0A9E8LSA9"/>
<dbReference type="GO" id="GO:0015768">
    <property type="term" value="P:maltose transport"/>
    <property type="evidence" value="ECO:0007669"/>
    <property type="project" value="TreeGrafter"/>
</dbReference>
<dbReference type="PROSITE" id="PS51257">
    <property type="entry name" value="PROKAR_LIPOPROTEIN"/>
    <property type="match status" value="1"/>
</dbReference>
<dbReference type="Proteomes" id="UP001164718">
    <property type="component" value="Chromosome"/>
</dbReference>
<dbReference type="InterPro" id="IPR006061">
    <property type="entry name" value="SBP_1_CS"/>
</dbReference>
<dbReference type="InterPro" id="IPR006059">
    <property type="entry name" value="SBP"/>
</dbReference>
<dbReference type="KEGG" id="faf:OE104_08490"/>
<keyword evidence="6" id="KW-1003">Cell membrane</keyword>
<feature type="signal peptide" evidence="6">
    <location>
        <begin position="1"/>
        <end position="19"/>
    </location>
</feature>
<comment type="subcellular location">
    <subcellularLocation>
        <location evidence="6">Cell membrane</location>
        <topology evidence="6">Lipid-anchor</topology>
    </subcellularLocation>
</comment>
<dbReference type="PANTHER" id="PTHR30061:SF50">
    <property type="entry name" value="MALTOSE_MALTODEXTRIN-BINDING PERIPLASMIC PROTEIN"/>
    <property type="match status" value="1"/>
</dbReference>
<dbReference type="GO" id="GO:1901982">
    <property type="term" value="F:maltose binding"/>
    <property type="evidence" value="ECO:0007669"/>
    <property type="project" value="TreeGrafter"/>
</dbReference>
<dbReference type="PANTHER" id="PTHR30061">
    <property type="entry name" value="MALTOSE-BINDING PERIPLASMIC PROTEIN"/>
    <property type="match status" value="1"/>
</dbReference>
<evidence type="ECO:0000256" key="7">
    <source>
        <dbReference type="SAM" id="MobiDB-lite"/>
    </source>
</evidence>
<name>A0A9E8LSA9_9BACI</name>
<evidence type="ECO:0000256" key="1">
    <source>
        <dbReference type="ARBA" id="ARBA00008520"/>
    </source>
</evidence>
<sequence length="426" mass="46657">MKKALSVFLVFLLLVGVLAGCGPDRDTESNAADDQNTNNSGEEVEKPDKLVVWVNDEEKQKEALEQIFNKYTEETGIEIEMVAVNMLDQIQNLSLDGPAGKGPDVFFQPHDRIGDIVLQGLADPIDLGDVEGDYSKTAISAVTYDGEIYGAPLVVETYGMFYNKDRVSEAPKTFEELQKIADEQTNASNEEYGFLMEAANLYFVWPFFASNGAYIFKRGDDGSYDTNDIGLANEGAKKAGEIVKNWFDQGQIPVGITPDIMNGLFKDGKVSVVINGPWMAREYEEALGESLGISILPEIDGNVGKSFVGVKSWMLSAYSKNKEWAVDFMKFITNKENSLTYFEVAGEMPANEAALTDPLVTDDPIVGPFAEQIQYGEPMPSVPEMQQVWEPANKALELLSNGEDTGVLDEAVEQIKANIIASGGGQ</sequence>
<feature type="chain" id="PRO_5039755983" description="Maltodextrin-binding protein" evidence="6">
    <location>
        <begin position="20"/>
        <end position="426"/>
    </location>
</feature>
<keyword evidence="3 6" id="KW-0762">Sugar transport</keyword>
<dbReference type="PRINTS" id="PR00181">
    <property type="entry name" value="MALTOSEBP"/>
</dbReference>
<accession>A0A9E8LSA9</accession>
<dbReference type="InterPro" id="IPR006060">
    <property type="entry name" value="Maltose/Cyclodextrin-bd"/>
</dbReference>
<dbReference type="RefSeq" id="WP_275416464.1">
    <property type="nucleotide sequence ID" value="NZ_CP106878.1"/>
</dbReference>
<feature type="compositionally biased region" description="Polar residues" evidence="7">
    <location>
        <begin position="29"/>
        <end position="41"/>
    </location>
</feature>
<comment type="similarity">
    <text evidence="1 6">Belongs to the bacterial solute-binding protein 1 family.</text>
</comment>
<evidence type="ECO:0000256" key="2">
    <source>
        <dbReference type="ARBA" id="ARBA00022448"/>
    </source>
</evidence>
<proteinExistence type="inferred from homology"/>
<evidence type="ECO:0000256" key="4">
    <source>
        <dbReference type="ARBA" id="ARBA00022729"/>
    </source>
</evidence>
<feature type="region of interest" description="Disordered" evidence="7">
    <location>
        <begin position="26"/>
        <end position="46"/>
    </location>
</feature>
<dbReference type="GO" id="GO:0042956">
    <property type="term" value="P:maltodextrin transmembrane transport"/>
    <property type="evidence" value="ECO:0007669"/>
    <property type="project" value="TreeGrafter"/>
</dbReference>
<dbReference type="PROSITE" id="PS01037">
    <property type="entry name" value="SBP_BACTERIAL_1"/>
    <property type="match status" value="1"/>
</dbReference>
<dbReference type="EMBL" id="CP106878">
    <property type="protein sequence ID" value="WAA08682.1"/>
    <property type="molecule type" value="Genomic_DNA"/>
</dbReference>
<dbReference type="GO" id="GO:0015144">
    <property type="term" value="F:carbohydrate transmembrane transporter activity"/>
    <property type="evidence" value="ECO:0007669"/>
    <property type="project" value="InterPro"/>
</dbReference>